<dbReference type="EMBL" id="OZ034828">
    <property type="protein sequence ID" value="CAL1684026.1"/>
    <property type="molecule type" value="Genomic_DNA"/>
</dbReference>
<sequence>MRSQPLHTYIGHSMGTTCFYVMATERPEIARMVQLMISLGPGAFLNHMKSPVRQFHLSLKDYETIKRGFFHDELFPQNGFMRFLTKNDCSQNFAQKEKCANYAIFLTMGYDPEQFNNTLLPVILGHFPASTSTKTLLHFTQEIQSGKFCRYDYGREKNLLIYNSVEPPDYNVTSITVPIALFYSDGDLMFASVDVKRLYHLLPNVVDMYEVPWPNFNHMDFLWAKDAPKLVYKRILKIMKGKNLTNVTTMG</sequence>
<keyword evidence="5" id="KW-0443">Lipid metabolism</keyword>
<dbReference type="SUPFAM" id="SSF53474">
    <property type="entry name" value="alpha/beta-Hydrolases"/>
    <property type="match status" value="1"/>
</dbReference>
<accession>A0AAV2NWT5</accession>
<dbReference type="Gene3D" id="3.40.50.1820">
    <property type="entry name" value="alpha/beta hydrolase"/>
    <property type="match status" value="1"/>
</dbReference>
<evidence type="ECO:0000256" key="3">
    <source>
        <dbReference type="ARBA" id="ARBA00022801"/>
    </source>
</evidence>
<organism evidence="7 8">
    <name type="scientific">Lasius platythorax</name>
    <dbReference type="NCBI Taxonomy" id="488582"/>
    <lineage>
        <taxon>Eukaryota</taxon>
        <taxon>Metazoa</taxon>
        <taxon>Ecdysozoa</taxon>
        <taxon>Arthropoda</taxon>
        <taxon>Hexapoda</taxon>
        <taxon>Insecta</taxon>
        <taxon>Pterygota</taxon>
        <taxon>Neoptera</taxon>
        <taxon>Endopterygota</taxon>
        <taxon>Hymenoptera</taxon>
        <taxon>Apocrita</taxon>
        <taxon>Aculeata</taxon>
        <taxon>Formicoidea</taxon>
        <taxon>Formicidae</taxon>
        <taxon>Formicinae</taxon>
        <taxon>Lasius</taxon>
        <taxon>Lasius</taxon>
    </lineage>
</organism>
<dbReference type="InterPro" id="IPR029058">
    <property type="entry name" value="AB_hydrolase_fold"/>
</dbReference>
<keyword evidence="2" id="KW-0732">Signal</keyword>
<keyword evidence="3" id="KW-0378">Hydrolase</keyword>
<dbReference type="Proteomes" id="UP001497644">
    <property type="component" value="Chromosome 5"/>
</dbReference>
<evidence type="ECO:0000313" key="8">
    <source>
        <dbReference type="Proteomes" id="UP001497644"/>
    </source>
</evidence>
<evidence type="ECO:0000313" key="7">
    <source>
        <dbReference type="EMBL" id="CAL1684026.1"/>
    </source>
</evidence>
<dbReference type="GO" id="GO:0016042">
    <property type="term" value="P:lipid catabolic process"/>
    <property type="evidence" value="ECO:0007669"/>
    <property type="project" value="UniProtKB-KW"/>
</dbReference>
<comment type="similarity">
    <text evidence="1">Belongs to the AB hydrolase superfamily. Lipase family.</text>
</comment>
<evidence type="ECO:0008006" key="9">
    <source>
        <dbReference type="Google" id="ProtNLM"/>
    </source>
</evidence>
<dbReference type="PANTHER" id="PTHR11005">
    <property type="entry name" value="LYSOSOMAL ACID LIPASE-RELATED"/>
    <property type="match status" value="1"/>
</dbReference>
<dbReference type="GO" id="GO:0016787">
    <property type="term" value="F:hydrolase activity"/>
    <property type="evidence" value="ECO:0007669"/>
    <property type="project" value="UniProtKB-KW"/>
</dbReference>
<dbReference type="FunFam" id="3.40.50.1820:FF:000057">
    <property type="entry name" value="Lipase"/>
    <property type="match status" value="1"/>
</dbReference>
<dbReference type="AlphaFoldDB" id="A0AAV2NWT5"/>
<reference evidence="7" key="1">
    <citation type="submission" date="2024-04" db="EMBL/GenBank/DDBJ databases">
        <authorList>
            <consortium name="Molecular Ecology Group"/>
        </authorList>
    </citation>
    <scope>NUCLEOTIDE SEQUENCE</scope>
</reference>
<gene>
    <name evidence="7" type="ORF">LPLAT_LOCUS9739</name>
</gene>
<keyword evidence="4" id="KW-0442">Lipid degradation</keyword>
<keyword evidence="8" id="KW-1185">Reference proteome</keyword>
<evidence type="ECO:0000256" key="1">
    <source>
        <dbReference type="ARBA" id="ARBA00010701"/>
    </source>
</evidence>
<evidence type="ECO:0000256" key="5">
    <source>
        <dbReference type="ARBA" id="ARBA00023098"/>
    </source>
</evidence>
<proteinExistence type="inferred from homology"/>
<keyword evidence="6" id="KW-0325">Glycoprotein</keyword>
<name>A0AAV2NWT5_9HYME</name>
<evidence type="ECO:0000256" key="6">
    <source>
        <dbReference type="ARBA" id="ARBA00023180"/>
    </source>
</evidence>
<evidence type="ECO:0000256" key="2">
    <source>
        <dbReference type="ARBA" id="ARBA00022729"/>
    </source>
</evidence>
<evidence type="ECO:0000256" key="4">
    <source>
        <dbReference type="ARBA" id="ARBA00022963"/>
    </source>
</evidence>
<protein>
    <recommendedName>
        <fullName evidence="9">Lipase 3</fullName>
    </recommendedName>
</protein>